<dbReference type="SUPFAM" id="SSF109604">
    <property type="entry name" value="HD-domain/PDEase-like"/>
    <property type="match status" value="1"/>
</dbReference>
<evidence type="ECO:0000256" key="1">
    <source>
        <dbReference type="ARBA" id="ARBA00022801"/>
    </source>
</evidence>
<comment type="caution">
    <text evidence="4">The sequence shown here is derived from an EMBL/GenBank/DDBJ whole genome shotgun (WGS) entry which is preliminary data.</text>
</comment>
<dbReference type="Proteomes" id="UP000051181">
    <property type="component" value="Unassembled WGS sequence"/>
</dbReference>
<dbReference type="RefSeq" id="WP_010010994.1">
    <property type="nucleotide sequence ID" value="NZ_AZCN01000007.1"/>
</dbReference>
<dbReference type="PATRIC" id="fig|913848.6.peg.2241"/>
<evidence type="ECO:0000313" key="4">
    <source>
        <dbReference type="EMBL" id="KRK18864.1"/>
    </source>
</evidence>
<dbReference type="FunFam" id="1.10.3210.10:FF:000008">
    <property type="entry name" value="3'-5' exoribonuclease YhaM"/>
    <property type="match status" value="1"/>
</dbReference>
<dbReference type="SUPFAM" id="SSF50249">
    <property type="entry name" value="Nucleic acid-binding proteins"/>
    <property type="match status" value="1"/>
</dbReference>
<dbReference type="CDD" id="cd04492">
    <property type="entry name" value="YhaM_OBF_like"/>
    <property type="match status" value="1"/>
</dbReference>
<dbReference type="PROSITE" id="PS51831">
    <property type="entry name" value="HD"/>
    <property type="match status" value="1"/>
</dbReference>
<dbReference type="CDD" id="cd00077">
    <property type="entry name" value="HDc"/>
    <property type="match status" value="1"/>
</dbReference>
<dbReference type="SMART" id="SM00471">
    <property type="entry name" value="HDc"/>
    <property type="match status" value="1"/>
</dbReference>
<dbReference type="GO" id="GO:0031125">
    <property type="term" value="P:rRNA 3'-end processing"/>
    <property type="evidence" value="ECO:0007669"/>
    <property type="project" value="TreeGrafter"/>
</dbReference>
<reference evidence="4 5" key="1">
    <citation type="journal article" date="2015" name="Genome Announc.">
        <title>Expanding the biotechnology potential of lactobacilli through comparative genomics of 213 strains and associated genera.</title>
        <authorList>
            <person name="Sun Z."/>
            <person name="Harris H.M."/>
            <person name="McCann A."/>
            <person name="Guo C."/>
            <person name="Argimon S."/>
            <person name="Zhang W."/>
            <person name="Yang X."/>
            <person name="Jeffery I.B."/>
            <person name="Cooney J.C."/>
            <person name="Kagawa T.F."/>
            <person name="Liu W."/>
            <person name="Song Y."/>
            <person name="Salvetti E."/>
            <person name="Wrobel A."/>
            <person name="Rasinkangas P."/>
            <person name="Parkhill J."/>
            <person name="Rea M.C."/>
            <person name="O'Sullivan O."/>
            <person name="Ritari J."/>
            <person name="Douillard F.P."/>
            <person name="Paul Ross R."/>
            <person name="Yang R."/>
            <person name="Briner A.E."/>
            <person name="Felis G.E."/>
            <person name="de Vos W.M."/>
            <person name="Barrangou R."/>
            <person name="Klaenhammer T.R."/>
            <person name="Caufield P.W."/>
            <person name="Cui Y."/>
            <person name="Zhang H."/>
            <person name="O'Toole P.W."/>
        </authorList>
    </citation>
    <scope>NUCLEOTIDE SEQUENCE [LARGE SCALE GENOMIC DNA]</scope>
    <source>
        <strain evidence="4 5">DSM 20001</strain>
    </source>
</reference>
<dbReference type="Pfam" id="PF01966">
    <property type="entry name" value="HD"/>
    <property type="match status" value="1"/>
</dbReference>
<dbReference type="GO" id="GO:0004527">
    <property type="term" value="F:exonuclease activity"/>
    <property type="evidence" value="ECO:0007669"/>
    <property type="project" value="UniProtKB-KW"/>
</dbReference>
<name>A0A0R1FB04_9LACO</name>
<dbReference type="Pfam" id="PF01336">
    <property type="entry name" value="tRNA_anti-codon"/>
    <property type="match status" value="1"/>
</dbReference>
<dbReference type="PANTHER" id="PTHR37294">
    <property type="entry name" value="3'-5' EXORIBONUCLEASE YHAM"/>
    <property type="match status" value="1"/>
</dbReference>
<keyword evidence="2" id="KW-0269">Exonuclease</keyword>
<dbReference type="InterPro" id="IPR012340">
    <property type="entry name" value="NA-bd_OB-fold"/>
</dbReference>
<keyword evidence="1 4" id="KW-0378">Hydrolase</keyword>
<evidence type="ECO:0000256" key="2">
    <source>
        <dbReference type="ARBA" id="ARBA00022839"/>
    </source>
</evidence>
<accession>A0A0R1FB04</accession>
<keyword evidence="2" id="KW-0540">Nuclease</keyword>
<dbReference type="PANTHER" id="PTHR37294:SF1">
    <property type="entry name" value="3'-5' EXORIBONUCLEASE YHAM"/>
    <property type="match status" value="1"/>
</dbReference>
<dbReference type="GO" id="GO:0003676">
    <property type="term" value="F:nucleic acid binding"/>
    <property type="evidence" value="ECO:0007669"/>
    <property type="project" value="InterPro"/>
</dbReference>
<dbReference type="AlphaFoldDB" id="A0A0R1FB04"/>
<dbReference type="Gene3D" id="1.10.3210.10">
    <property type="entry name" value="Hypothetical protein af1432"/>
    <property type="match status" value="1"/>
</dbReference>
<evidence type="ECO:0000259" key="3">
    <source>
        <dbReference type="PROSITE" id="PS51831"/>
    </source>
</evidence>
<organism evidence="4 5">
    <name type="scientific">Loigolactobacillus coryniformis subsp. coryniformis KCTC 3167 = DSM 20001</name>
    <dbReference type="NCBI Taxonomy" id="913848"/>
    <lineage>
        <taxon>Bacteria</taxon>
        <taxon>Bacillati</taxon>
        <taxon>Bacillota</taxon>
        <taxon>Bacilli</taxon>
        <taxon>Lactobacillales</taxon>
        <taxon>Lactobacillaceae</taxon>
        <taxon>Loigolactobacillus</taxon>
    </lineage>
</organism>
<gene>
    <name evidence="4" type="ORF">FD22_GL002194</name>
</gene>
<sequence length="316" mass="35627">MADKQLYDYQNNEEVALFVLVKGAEVRVAKNGKKFIAFTFQDTSGSITGKFWDASDADIELYQAGEIVFLSGKRELYQGKPQIKIHKLRLATPDENEHVADYLPKAPVSASTLLEELNQAIFEITNANWNRVVRWIMARHQEEFLEYPAAKTNHHAFKGGLAYHTITMLHLAKAACDEYPEIKRPLLYAGVILHDIGKTVELTGPVATQYTVAGNLLGHIVIVDEEIVRACIALKIDAASEDMLLLRHVILAHHGLREYGSPVEPELIEAEVLHQLDNLDASMQMMTTTLRHTEPGGFSERIFGMNNRNFYQPKEE</sequence>
<evidence type="ECO:0000313" key="5">
    <source>
        <dbReference type="Proteomes" id="UP000051181"/>
    </source>
</evidence>
<dbReference type="InterPro" id="IPR006674">
    <property type="entry name" value="HD_domain"/>
</dbReference>
<feature type="domain" description="HD" evidence="3">
    <location>
        <begin position="161"/>
        <end position="282"/>
    </location>
</feature>
<protein>
    <submittedName>
        <fullName evidence="4">Metal-dependent phosphohydrolase</fullName>
    </submittedName>
</protein>
<dbReference type="Gene3D" id="2.40.50.140">
    <property type="entry name" value="Nucleic acid-binding proteins"/>
    <property type="match status" value="1"/>
</dbReference>
<dbReference type="GeneID" id="65917382"/>
<dbReference type="InterPro" id="IPR050798">
    <property type="entry name" value="YhaM_exoribonuc/phosphodiest"/>
</dbReference>
<dbReference type="EMBL" id="AZCN01000007">
    <property type="protein sequence ID" value="KRK18864.1"/>
    <property type="molecule type" value="Genomic_DNA"/>
</dbReference>
<proteinExistence type="predicted"/>
<dbReference type="InterPro" id="IPR004365">
    <property type="entry name" value="NA-bd_OB_tRNA"/>
</dbReference>
<dbReference type="InterPro" id="IPR003607">
    <property type="entry name" value="HD/PDEase_dom"/>
</dbReference>
<dbReference type="eggNOG" id="COG3481">
    <property type="taxonomic scope" value="Bacteria"/>
</dbReference>